<dbReference type="InterPro" id="IPR018389">
    <property type="entry name" value="DctP_fam"/>
</dbReference>
<evidence type="ECO:0000313" key="5">
    <source>
        <dbReference type="EMBL" id="MCP1168353.1"/>
    </source>
</evidence>
<protein>
    <submittedName>
        <fullName evidence="5">TRAP transporter substrate-binding protein</fullName>
    </submittedName>
</protein>
<evidence type="ECO:0000256" key="1">
    <source>
        <dbReference type="ARBA" id="ARBA00004418"/>
    </source>
</evidence>
<reference evidence="5" key="1">
    <citation type="submission" date="2022-06" db="EMBL/GenBank/DDBJ databases">
        <title>Limimaricola sediminis sp. nov., isolated from an intertidal sediment.</title>
        <authorList>
            <person name="Shao X."/>
        </authorList>
    </citation>
    <scope>NUCLEOTIDE SEQUENCE</scope>
    <source>
        <strain evidence="5">ASW11-118</strain>
    </source>
</reference>
<keyword evidence="3" id="KW-0574">Periplasm</keyword>
<comment type="subcellular location">
    <subcellularLocation>
        <location evidence="1">Periplasm</location>
    </subcellularLocation>
</comment>
<accession>A0A9X2FVG0</accession>
<dbReference type="GO" id="GO:0055085">
    <property type="term" value="P:transmembrane transport"/>
    <property type="evidence" value="ECO:0007669"/>
    <property type="project" value="InterPro"/>
</dbReference>
<dbReference type="Pfam" id="PF03480">
    <property type="entry name" value="DctP"/>
    <property type="match status" value="1"/>
</dbReference>
<dbReference type="GO" id="GO:0030246">
    <property type="term" value="F:carbohydrate binding"/>
    <property type="evidence" value="ECO:0007669"/>
    <property type="project" value="TreeGrafter"/>
</dbReference>
<dbReference type="GO" id="GO:0042597">
    <property type="term" value="C:periplasmic space"/>
    <property type="evidence" value="ECO:0007669"/>
    <property type="project" value="UniProtKB-SubCell"/>
</dbReference>
<dbReference type="PANTHER" id="PTHR33376">
    <property type="match status" value="1"/>
</dbReference>
<dbReference type="Proteomes" id="UP001139477">
    <property type="component" value="Unassembled WGS sequence"/>
</dbReference>
<proteinExistence type="predicted"/>
<feature type="signal peptide" evidence="4">
    <location>
        <begin position="1"/>
        <end position="23"/>
    </location>
</feature>
<evidence type="ECO:0000256" key="4">
    <source>
        <dbReference type="SAM" id="SignalP"/>
    </source>
</evidence>
<keyword evidence="6" id="KW-1185">Reference proteome</keyword>
<gene>
    <name evidence="5" type="ORF">NHG85_07415</name>
</gene>
<dbReference type="EMBL" id="JAMYXC010000112">
    <property type="protein sequence ID" value="MCP1168353.1"/>
    <property type="molecule type" value="Genomic_DNA"/>
</dbReference>
<evidence type="ECO:0000256" key="2">
    <source>
        <dbReference type="ARBA" id="ARBA00022729"/>
    </source>
</evidence>
<organism evidence="5 6">
    <name type="scientific">Limimaricola litoreus</name>
    <dbReference type="NCBI Taxonomy" id="2955316"/>
    <lineage>
        <taxon>Bacteria</taxon>
        <taxon>Pseudomonadati</taxon>
        <taxon>Pseudomonadota</taxon>
        <taxon>Alphaproteobacteria</taxon>
        <taxon>Rhodobacterales</taxon>
        <taxon>Paracoccaceae</taxon>
        <taxon>Limimaricola</taxon>
    </lineage>
</organism>
<dbReference type="CDD" id="cd13603">
    <property type="entry name" value="PBP2_TRAP_Siap_TeaA_like"/>
    <property type="match status" value="1"/>
</dbReference>
<name>A0A9X2FVG0_9RHOB</name>
<dbReference type="RefSeq" id="WP_253331189.1">
    <property type="nucleotide sequence ID" value="NZ_JAMYXC010000112.1"/>
</dbReference>
<comment type="caution">
    <text evidence="5">The sequence shown here is derived from an EMBL/GenBank/DDBJ whole genome shotgun (WGS) entry which is preliminary data.</text>
</comment>
<dbReference type="InterPro" id="IPR038404">
    <property type="entry name" value="TRAP_DctP_sf"/>
</dbReference>
<dbReference type="PANTHER" id="PTHR33376:SF2">
    <property type="entry name" value="DICARBOXYLATE-BINDING PERIPLASMIC PROTEIN"/>
    <property type="match status" value="1"/>
</dbReference>
<keyword evidence="2 4" id="KW-0732">Signal</keyword>
<dbReference type="Gene3D" id="3.40.190.170">
    <property type="entry name" value="Bacterial extracellular solute-binding protein, family 7"/>
    <property type="match status" value="1"/>
</dbReference>
<evidence type="ECO:0000313" key="6">
    <source>
        <dbReference type="Proteomes" id="UP001139477"/>
    </source>
</evidence>
<dbReference type="AlphaFoldDB" id="A0A9X2FVG0"/>
<evidence type="ECO:0000256" key="3">
    <source>
        <dbReference type="ARBA" id="ARBA00022764"/>
    </source>
</evidence>
<dbReference type="NCBIfam" id="NF037995">
    <property type="entry name" value="TRAP_S1"/>
    <property type="match status" value="1"/>
</dbReference>
<feature type="chain" id="PRO_5040750127" evidence="4">
    <location>
        <begin position="24"/>
        <end position="327"/>
    </location>
</feature>
<sequence>MSLKALALTTLAACAALPATLIAQERAFRIGLITPPVHVWNEEARGLGETLSEMSDGRLSVTTFPSGQLGSESAMLQQLQTGALDMAWLTTAELTTRVPDMSALHAPFLVDNIADAAKVLRSDEAREILGKLPRATGTVGLCYAMTGMRQLMTKEPVETAEDLAGMRFRITPAPPIKTFFEMLGAAPAPMPLTQVYDGLANGQIDAIDMDYESIINFGYHDHASHMLETNHHLFGMVALVSGRVWAQLSDEDKALLQEASQTHCDQTIDRFVAKEADKLETLKAVEGLTITEDVDPAFFGDVVERWDAEWAEQTPYVQKMRDLVATF</sequence>